<dbReference type="InterPro" id="IPR043504">
    <property type="entry name" value="Peptidase_S1_PA_chymotrypsin"/>
</dbReference>
<name>A0A653DRP9_CALMS</name>
<dbReference type="GO" id="GO:0006508">
    <property type="term" value="P:proteolysis"/>
    <property type="evidence" value="ECO:0007669"/>
    <property type="project" value="UniProtKB-KW"/>
</dbReference>
<feature type="non-terminal residue" evidence="6">
    <location>
        <position position="1"/>
    </location>
</feature>
<evidence type="ECO:0000256" key="2">
    <source>
        <dbReference type="ARBA" id="ARBA00022801"/>
    </source>
</evidence>
<dbReference type="OrthoDB" id="5565075at2759"/>
<dbReference type="SMART" id="SM00020">
    <property type="entry name" value="Tryp_SPc"/>
    <property type="match status" value="1"/>
</dbReference>
<evidence type="ECO:0000256" key="4">
    <source>
        <dbReference type="ARBA" id="ARBA00023157"/>
    </source>
</evidence>
<dbReference type="AlphaFoldDB" id="A0A653DRP9"/>
<dbReference type="SUPFAM" id="SSF50494">
    <property type="entry name" value="Trypsin-like serine proteases"/>
    <property type="match status" value="1"/>
</dbReference>
<accession>A0A653DRP9</accession>
<dbReference type="InterPro" id="IPR050430">
    <property type="entry name" value="Peptidase_S1"/>
</dbReference>
<keyword evidence="1" id="KW-0645">Protease</keyword>
<evidence type="ECO:0000313" key="7">
    <source>
        <dbReference type="Proteomes" id="UP000410492"/>
    </source>
</evidence>
<keyword evidence="2" id="KW-0378">Hydrolase</keyword>
<evidence type="ECO:0000256" key="1">
    <source>
        <dbReference type="ARBA" id="ARBA00022670"/>
    </source>
</evidence>
<proteinExistence type="predicted"/>
<dbReference type="InterPro" id="IPR001254">
    <property type="entry name" value="Trypsin_dom"/>
</dbReference>
<dbReference type="PANTHER" id="PTHR24276:SF91">
    <property type="entry name" value="AT26814P-RELATED"/>
    <property type="match status" value="1"/>
</dbReference>
<dbReference type="Gene3D" id="2.40.10.10">
    <property type="entry name" value="Trypsin-like serine proteases"/>
    <property type="match status" value="1"/>
</dbReference>
<dbReference type="PANTHER" id="PTHR24276">
    <property type="entry name" value="POLYSERASE-RELATED"/>
    <property type="match status" value="1"/>
</dbReference>
<dbReference type="Proteomes" id="UP000410492">
    <property type="component" value="Unassembled WGS sequence"/>
</dbReference>
<sequence>QDDIAVLRLHKDVDLDDGTVKIVELPKGPLKNYANTDASLVGWGMTETEDASPVPRKVDVTILDRATCTKKYEKFYRTQLCTSTSGPKGACFGDTGGPLIVDGVQVGIISCLEGHAEKSFARKNCLTEDPALYTRVDMYKSWIDRALHDKDFFNKGTKAGSSIVFVVLCSFILLVKFHS</sequence>
<keyword evidence="3" id="KW-0720">Serine protease</keyword>
<gene>
    <name evidence="6" type="ORF">CALMAC_LOCUS19864</name>
</gene>
<evidence type="ECO:0000259" key="5">
    <source>
        <dbReference type="PROSITE" id="PS50240"/>
    </source>
</evidence>
<dbReference type="PROSITE" id="PS50240">
    <property type="entry name" value="TRYPSIN_DOM"/>
    <property type="match status" value="1"/>
</dbReference>
<keyword evidence="4" id="KW-1015">Disulfide bond</keyword>
<evidence type="ECO:0000256" key="3">
    <source>
        <dbReference type="ARBA" id="ARBA00022825"/>
    </source>
</evidence>
<feature type="domain" description="Peptidase S1" evidence="5">
    <location>
        <begin position="1"/>
        <end position="148"/>
    </location>
</feature>
<keyword evidence="7" id="KW-1185">Reference proteome</keyword>
<dbReference type="EMBL" id="CAACVG010014206">
    <property type="protein sequence ID" value="VEN62874.1"/>
    <property type="molecule type" value="Genomic_DNA"/>
</dbReference>
<dbReference type="Pfam" id="PF00089">
    <property type="entry name" value="Trypsin"/>
    <property type="match status" value="1"/>
</dbReference>
<organism evidence="6 7">
    <name type="scientific">Callosobruchus maculatus</name>
    <name type="common">Southern cowpea weevil</name>
    <name type="synonym">Pulse bruchid</name>
    <dbReference type="NCBI Taxonomy" id="64391"/>
    <lineage>
        <taxon>Eukaryota</taxon>
        <taxon>Metazoa</taxon>
        <taxon>Ecdysozoa</taxon>
        <taxon>Arthropoda</taxon>
        <taxon>Hexapoda</taxon>
        <taxon>Insecta</taxon>
        <taxon>Pterygota</taxon>
        <taxon>Neoptera</taxon>
        <taxon>Endopterygota</taxon>
        <taxon>Coleoptera</taxon>
        <taxon>Polyphaga</taxon>
        <taxon>Cucujiformia</taxon>
        <taxon>Chrysomeloidea</taxon>
        <taxon>Chrysomelidae</taxon>
        <taxon>Bruchinae</taxon>
        <taxon>Bruchini</taxon>
        <taxon>Callosobruchus</taxon>
    </lineage>
</organism>
<dbReference type="InterPro" id="IPR009003">
    <property type="entry name" value="Peptidase_S1_PA"/>
</dbReference>
<protein>
    <recommendedName>
        <fullName evidence="5">Peptidase S1 domain-containing protein</fullName>
    </recommendedName>
</protein>
<dbReference type="GO" id="GO:0004252">
    <property type="term" value="F:serine-type endopeptidase activity"/>
    <property type="evidence" value="ECO:0007669"/>
    <property type="project" value="InterPro"/>
</dbReference>
<evidence type="ECO:0000313" key="6">
    <source>
        <dbReference type="EMBL" id="VEN62874.1"/>
    </source>
</evidence>
<reference evidence="6 7" key="1">
    <citation type="submission" date="2019-01" db="EMBL/GenBank/DDBJ databases">
        <authorList>
            <person name="Sayadi A."/>
        </authorList>
    </citation>
    <scope>NUCLEOTIDE SEQUENCE [LARGE SCALE GENOMIC DNA]</scope>
</reference>